<gene>
    <name evidence="2" type="ORF">PILCRDRAFT_266638</name>
</gene>
<organism evidence="2 3">
    <name type="scientific">Piloderma croceum (strain F 1598)</name>
    <dbReference type="NCBI Taxonomy" id="765440"/>
    <lineage>
        <taxon>Eukaryota</taxon>
        <taxon>Fungi</taxon>
        <taxon>Dikarya</taxon>
        <taxon>Basidiomycota</taxon>
        <taxon>Agaricomycotina</taxon>
        <taxon>Agaricomycetes</taxon>
        <taxon>Agaricomycetidae</taxon>
        <taxon>Atheliales</taxon>
        <taxon>Atheliaceae</taxon>
        <taxon>Piloderma</taxon>
    </lineage>
</organism>
<protein>
    <submittedName>
        <fullName evidence="2">Uncharacterized protein</fullName>
    </submittedName>
</protein>
<feature type="region of interest" description="Disordered" evidence="1">
    <location>
        <begin position="69"/>
        <end position="88"/>
    </location>
</feature>
<dbReference type="HOGENOM" id="CLU_2074026_0_0_1"/>
<evidence type="ECO:0000313" key="3">
    <source>
        <dbReference type="Proteomes" id="UP000054166"/>
    </source>
</evidence>
<feature type="compositionally biased region" description="Polar residues" evidence="1">
    <location>
        <begin position="69"/>
        <end position="85"/>
    </location>
</feature>
<proteinExistence type="predicted"/>
<dbReference type="AlphaFoldDB" id="A0A0C3BN77"/>
<dbReference type="Proteomes" id="UP000054166">
    <property type="component" value="Unassembled WGS sequence"/>
</dbReference>
<dbReference type="InParanoid" id="A0A0C3BN77"/>
<reference evidence="2 3" key="1">
    <citation type="submission" date="2014-04" db="EMBL/GenBank/DDBJ databases">
        <authorList>
            <consortium name="DOE Joint Genome Institute"/>
            <person name="Kuo A."/>
            <person name="Tarkka M."/>
            <person name="Buscot F."/>
            <person name="Kohler A."/>
            <person name="Nagy L.G."/>
            <person name="Floudas D."/>
            <person name="Copeland A."/>
            <person name="Barry K.W."/>
            <person name="Cichocki N."/>
            <person name="Veneault-Fourrey C."/>
            <person name="LaButti K."/>
            <person name="Lindquist E.A."/>
            <person name="Lipzen A."/>
            <person name="Lundell T."/>
            <person name="Morin E."/>
            <person name="Murat C."/>
            <person name="Sun H."/>
            <person name="Tunlid A."/>
            <person name="Henrissat B."/>
            <person name="Grigoriev I.V."/>
            <person name="Hibbett D.S."/>
            <person name="Martin F."/>
            <person name="Nordberg H.P."/>
            <person name="Cantor M.N."/>
            <person name="Hua S.X."/>
        </authorList>
    </citation>
    <scope>NUCLEOTIDE SEQUENCE [LARGE SCALE GENOMIC DNA]</scope>
    <source>
        <strain evidence="2 3">F 1598</strain>
    </source>
</reference>
<evidence type="ECO:0000256" key="1">
    <source>
        <dbReference type="SAM" id="MobiDB-lite"/>
    </source>
</evidence>
<name>A0A0C3BN77_PILCF</name>
<evidence type="ECO:0000313" key="2">
    <source>
        <dbReference type="EMBL" id="KIM87938.1"/>
    </source>
</evidence>
<accession>A0A0C3BN77</accession>
<reference evidence="3" key="2">
    <citation type="submission" date="2015-01" db="EMBL/GenBank/DDBJ databases">
        <title>Evolutionary Origins and Diversification of the Mycorrhizal Mutualists.</title>
        <authorList>
            <consortium name="DOE Joint Genome Institute"/>
            <consortium name="Mycorrhizal Genomics Consortium"/>
            <person name="Kohler A."/>
            <person name="Kuo A."/>
            <person name="Nagy L.G."/>
            <person name="Floudas D."/>
            <person name="Copeland A."/>
            <person name="Barry K.W."/>
            <person name="Cichocki N."/>
            <person name="Veneault-Fourrey C."/>
            <person name="LaButti K."/>
            <person name="Lindquist E.A."/>
            <person name="Lipzen A."/>
            <person name="Lundell T."/>
            <person name="Morin E."/>
            <person name="Murat C."/>
            <person name="Riley R."/>
            <person name="Ohm R."/>
            <person name="Sun H."/>
            <person name="Tunlid A."/>
            <person name="Henrissat B."/>
            <person name="Grigoriev I.V."/>
            <person name="Hibbett D.S."/>
            <person name="Martin F."/>
        </authorList>
    </citation>
    <scope>NUCLEOTIDE SEQUENCE [LARGE SCALE GENOMIC DNA]</scope>
    <source>
        <strain evidence="3">F 1598</strain>
    </source>
</reference>
<sequence>MTEGLLAKNTAGFASRRSISTYFTRLLAQQSRPQPRRQSRHSRYRLFSTTAIGNFTSQTIVPGRFTSYGPHSSYRTESKPTSSALGTEATCPKSTYLNALGIAECTGQGEPSKRRPLP</sequence>
<dbReference type="EMBL" id="KN832978">
    <property type="protein sequence ID" value="KIM87938.1"/>
    <property type="molecule type" value="Genomic_DNA"/>
</dbReference>
<keyword evidence="3" id="KW-1185">Reference proteome</keyword>